<feature type="transmembrane region" description="Helical" evidence="1">
    <location>
        <begin position="12"/>
        <end position="31"/>
    </location>
</feature>
<keyword evidence="1" id="KW-0472">Membrane</keyword>
<gene>
    <name evidence="2" type="ORF">NOR_08742</name>
</gene>
<dbReference type="EMBL" id="AZHC01000075">
    <property type="protein sequence ID" value="OAA33949.1"/>
    <property type="molecule type" value="Genomic_DNA"/>
</dbReference>
<sequence>MSASKRQIDIGVKVLCVIAIPFAIVLGTVTLSSGISLAVWPVTMACVTMMWALVTLLLAWLQPSLYTTPARLVDFLLGTTLIASVAVVLSSNYEMNGTGGLIGWLFFAGFASGYEGIPSGRASTTCANVQMQNLIVGVSRASAARLYRQVFREASHGSAIEFWRASRVV</sequence>
<keyword evidence="3" id="KW-1185">Reference proteome</keyword>
<organism evidence="2 3">
    <name type="scientific">Metarhizium rileyi (strain RCEF 4871)</name>
    <name type="common">Nomuraea rileyi</name>
    <dbReference type="NCBI Taxonomy" id="1649241"/>
    <lineage>
        <taxon>Eukaryota</taxon>
        <taxon>Fungi</taxon>
        <taxon>Dikarya</taxon>
        <taxon>Ascomycota</taxon>
        <taxon>Pezizomycotina</taxon>
        <taxon>Sordariomycetes</taxon>
        <taxon>Hypocreomycetidae</taxon>
        <taxon>Hypocreales</taxon>
        <taxon>Clavicipitaceae</taxon>
        <taxon>Metarhizium</taxon>
    </lineage>
</organism>
<evidence type="ECO:0000313" key="2">
    <source>
        <dbReference type="EMBL" id="OAA33949.1"/>
    </source>
</evidence>
<proteinExistence type="predicted"/>
<dbReference type="Proteomes" id="UP000243498">
    <property type="component" value="Unassembled WGS sequence"/>
</dbReference>
<accession>A0A166VRE0</accession>
<reference evidence="2 3" key="1">
    <citation type="journal article" date="2016" name="Genome Biol. Evol.">
        <title>Divergent and convergent evolution of fungal pathogenicity.</title>
        <authorList>
            <person name="Shang Y."/>
            <person name="Xiao G."/>
            <person name="Zheng P."/>
            <person name="Cen K."/>
            <person name="Zhan S."/>
            <person name="Wang C."/>
        </authorList>
    </citation>
    <scope>NUCLEOTIDE SEQUENCE [LARGE SCALE GENOMIC DNA]</scope>
    <source>
        <strain evidence="2 3">RCEF 4871</strain>
    </source>
</reference>
<keyword evidence="1" id="KW-0812">Transmembrane</keyword>
<name>A0A166VRE0_METRR</name>
<feature type="transmembrane region" description="Helical" evidence="1">
    <location>
        <begin position="97"/>
        <end position="114"/>
    </location>
</feature>
<feature type="transmembrane region" description="Helical" evidence="1">
    <location>
        <begin position="37"/>
        <end position="60"/>
    </location>
</feature>
<comment type="caution">
    <text evidence="2">The sequence shown here is derived from an EMBL/GenBank/DDBJ whole genome shotgun (WGS) entry which is preliminary data.</text>
</comment>
<evidence type="ECO:0000313" key="3">
    <source>
        <dbReference type="Proteomes" id="UP000243498"/>
    </source>
</evidence>
<dbReference type="AlphaFoldDB" id="A0A166VRE0"/>
<evidence type="ECO:0000256" key="1">
    <source>
        <dbReference type="SAM" id="Phobius"/>
    </source>
</evidence>
<protein>
    <submittedName>
        <fullName evidence="2">Uncharacterized protein</fullName>
    </submittedName>
</protein>
<keyword evidence="1" id="KW-1133">Transmembrane helix</keyword>
<feature type="transmembrane region" description="Helical" evidence="1">
    <location>
        <begin position="72"/>
        <end position="91"/>
    </location>
</feature>